<dbReference type="Proteomes" id="UP001202328">
    <property type="component" value="Unassembled WGS sequence"/>
</dbReference>
<protein>
    <submittedName>
        <fullName evidence="1">Uncharacterized protein</fullName>
    </submittedName>
</protein>
<sequence>MELCHHSDFSPSWPRLRRGSLTLDPRHHALSSPYLVNIEDSVQSTVLKSSSYQLHMEWITEQNRKP</sequence>
<organism evidence="1 2">
    <name type="scientific">Papaver atlanticum</name>
    <dbReference type="NCBI Taxonomy" id="357466"/>
    <lineage>
        <taxon>Eukaryota</taxon>
        <taxon>Viridiplantae</taxon>
        <taxon>Streptophyta</taxon>
        <taxon>Embryophyta</taxon>
        <taxon>Tracheophyta</taxon>
        <taxon>Spermatophyta</taxon>
        <taxon>Magnoliopsida</taxon>
        <taxon>Ranunculales</taxon>
        <taxon>Papaveraceae</taxon>
        <taxon>Papaveroideae</taxon>
        <taxon>Papaver</taxon>
    </lineage>
</organism>
<dbReference type="AlphaFoldDB" id="A0AAD4X7I6"/>
<gene>
    <name evidence="1" type="ORF">MKW98_007696</name>
</gene>
<dbReference type="EMBL" id="JAJJMB010014612">
    <property type="protein sequence ID" value="KAI3859315.1"/>
    <property type="molecule type" value="Genomic_DNA"/>
</dbReference>
<comment type="caution">
    <text evidence="1">The sequence shown here is derived from an EMBL/GenBank/DDBJ whole genome shotgun (WGS) entry which is preliminary data.</text>
</comment>
<name>A0AAD4X7I6_9MAGN</name>
<proteinExistence type="predicted"/>
<reference evidence="1" key="1">
    <citation type="submission" date="2022-04" db="EMBL/GenBank/DDBJ databases">
        <title>A functionally conserved STORR gene fusion in Papaver species that diverged 16.8 million years ago.</title>
        <authorList>
            <person name="Catania T."/>
        </authorList>
    </citation>
    <scope>NUCLEOTIDE SEQUENCE</scope>
    <source>
        <strain evidence="1">S-188037</strain>
    </source>
</reference>
<keyword evidence="2" id="KW-1185">Reference proteome</keyword>
<evidence type="ECO:0000313" key="2">
    <source>
        <dbReference type="Proteomes" id="UP001202328"/>
    </source>
</evidence>
<accession>A0AAD4X7I6</accession>
<evidence type="ECO:0000313" key="1">
    <source>
        <dbReference type="EMBL" id="KAI3859315.1"/>
    </source>
</evidence>